<keyword evidence="3 5" id="KW-0698">rRNA processing</keyword>
<dbReference type="Gene3D" id="2.40.30.60">
    <property type="entry name" value="RimM"/>
    <property type="match status" value="1"/>
</dbReference>
<keyword evidence="1 5" id="KW-0963">Cytoplasm</keyword>
<organism evidence="9 10">
    <name type="scientific">Candidatus Lucifugimonas marina</name>
    <dbReference type="NCBI Taxonomy" id="3038979"/>
    <lineage>
        <taxon>Bacteria</taxon>
        <taxon>Bacillati</taxon>
        <taxon>Chloroflexota</taxon>
        <taxon>Dehalococcoidia</taxon>
        <taxon>SAR202 cluster</taxon>
        <taxon>Candidatus Lucifugimonadales</taxon>
        <taxon>Candidatus Lucifugimonadaceae</taxon>
        <taxon>Candidatus Lucifugimonas</taxon>
    </lineage>
</organism>
<evidence type="ECO:0000256" key="1">
    <source>
        <dbReference type="ARBA" id="ARBA00022490"/>
    </source>
</evidence>
<dbReference type="HAMAP" id="MF_00014">
    <property type="entry name" value="Ribosome_mat_RimM"/>
    <property type="match status" value="1"/>
</dbReference>
<proteinExistence type="inferred from homology"/>
<keyword evidence="10" id="KW-1185">Reference proteome</keyword>
<protein>
    <recommendedName>
        <fullName evidence="5">Ribosome maturation factor RimM</fullName>
    </recommendedName>
</protein>
<sequence length="181" mass="19573">MTDSTNRSASSDENLVVVGRVRRPTGIKGAVLVEVYSGNPDRFDIGDVVIANGREYEVVNIGRSGDSTKLTFASIDSIEKADHLRDLELSVRAEDLPENPPGIYYHYEIIGNDVSTIDGQQLGTLTEILETGSNDVLIITPKTESGKKKPAEILVPVLDGVIVNVDKENNAMLIDPPDGIL</sequence>
<dbReference type="SUPFAM" id="SSF50346">
    <property type="entry name" value="PRC-barrel domain"/>
    <property type="match status" value="1"/>
</dbReference>
<feature type="domain" description="RimM N-terminal" evidence="6">
    <location>
        <begin position="17"/>
        <end position="94"/>
    </location>
</feature>
<evidence type="ECO:0000256" key="3">
    <source>
        <dbReference type="ARBA" id="ARBA00022552"/>
    </source>
</evidence>
<feature type="domain" description="Ribosome maturation factor RimM PRC barrel" evidence="7">
    <location>
        <begin position="108"/>
        <end position="180"/>
    </location>
</feature>
<dbReference type="EMBL" id="CP046147">
    <property type="protein sequence ID" value="WFG39552.1"/>
    <property type="molecule type" value="Genomic_DNA"/>
</dbReference>
<dbReference type="InterPro" id="IPR056792">
    <property type="entry name" value="PRC_RimM"/>
</dbReference>
<dbReference type="Proteomes" id="UP001321249">
    <property type="component" value="Unassembled WGS sequence"/>
</dbReference>
<evidence type="ECO:0000313" key="8">
    <source>
        <dbReference type="EMBL" id="MDG0865705.1"/>
    </source>
</evidence>
<reference evidence="10 11" key="1">
    <citation type="submission" date="2019-11" db="EMBL/GenBank/DDBJ databases">
        <authorList>
            <person name="Cho J.-C."/>
        </authorList>
    </citation>
    <scope>NUCLEOTIDE SEQUENCE [LARGE SCALE GENOMIC DNA]</scope>
    <source>
        <strain evidence="9 10">JH1073</strain>
        <strain evidence="8 11">JH702</strain>
    </source>
</reference>
<dbReference type="GO" id="GO:0042274">
    <property type="term" value="P:ribosomal small subunit biogenesis"/>
    <property type="evidence" value="ECO:0007669"/>
    <property type="project" value="UniProtKB-UniRule"/>
</dbReference>
<evidence type="ECO:0000313" key="11">
    <source>
        <dbReference type="Proteomes" id="UP001321249"/>
    </source>
</evidence>
<dbReference type="InterPro" id="IPR009000">
    <property type="entry name" value="Transl_B-barrel_sf"/>
</dbReference>
<dbReference type="GO" id="GO:0006364">
    <property type="term" value="P:rRNA processing"/>
    <property type="evidence" value="ECO:0007669"/>
    <property type="project" value="UniProtKB-UniRule"/>
</dbReference>
<accession>A0AAJ5ZDQ2</accession>
<keyword evidence="2 5" id="KW-0690">Ribosome biogenesis</keyword>
<evidence type="ECO:0000259" key="6">
    <source>
        <dbReference type="Pfam" id="PF01782"/>
    </source>
</evidence>
<comment type="domain">
    <text evidence="5">The PRC barrel domain binds ribosomal protein uS19.</text>
</comment>
<comment type="function">
    <text evidence="5">An accessory protein needed during the final step in the assembly of 30S ribosomal subunit, possibly for assembly of the head region. Essential for efficient processing of 16S rRNA. May be needed both before and after RbfA during the maturation of 16S rRNA. It has affinity for free ribosomal 30S subunits but not for 70S ribosomes.</text>
</comment>
<reference evidence="9" key="2">
    <citation type="journal article" date="2023" name="Nat. Commun.">
        <title>Cultivation of marine bacteria of the SAR202 clade.</title>
        <authorList>
            <person name="Lim Y."/>
            <person name="Seo J.H."/>
            <person name="Giovannoni S.J."/>
            <person name="Kang I."/>
            <person name="Cho J.C."/>
        </authorList>
    </citation>
    <scope>NUCLEOTIDE SEQUENCE</scope>
    <source>
        <strain evidence="9">JH1073</strain>
    </source>
</reference>
<comment type="subunit">
    <text evidence="5">Binds ribosomal protein uS19.</text>
</comment>
<dbReference type="GO" id="GO:0043022">
    <property type="term" value="F:ribosome binding"/>
    <property type="evidence" value="ECO:0007669"/>
    <property type="project" value="InterPro"/>
</dbReference>
<evidence type="ECO:0000256" key="5">
    <source>
        <dbReference type="HAMAP-Rule" id="MF_00014"/>
    </source>
</evidence>
<dbReference type="InterPro" id="IPR002676">
    <property type="entry name" value="RimM_N"/>
</dbReference>
<comment type="similarity">
    <text evidence="5">Belongs to the RimM family.</text>
</comment>
<evidence type="ECO:0000313" key="10">
    <source>
        <dbReference type="Proteomes" id="UP001219901"/>
    </source>
</evidence>
<dbReference type="InterPro" id="IPR036976">
    <property type="entry name" value="RimM_N_sf"/>
</dbReference>
<dbReference type="AlphaFoldDB" id="A0AAJ5ZDQ2"/>
<reference evidence="10" key="3">
    <citation type="submission" date="2023-06" db="EMBL/GenBank/DDBJ databases">
        <title>Pangenomics reveal diversification of enzyme families and niche specialization in globally abundant SAR202 bacteria.</title>
        <authorList>
            <person name="Saw J.H.W."/>
        </authorList>
    </citation>
    <scope>NUCLEOTIDE SEQUENCE [LARGE SCALE GENOMIC DNA]</scope>
    <source>
        <strain evidence="10">JH1073</strain>
    </source>
</reference>
<dbReference type="Gene3D" id="2.30.30.240">
    <property type="entry name" value="PRC-barrel domain"/>
    <property type="match status" value="1"/>
</dbReference>
<dbReference type="EMBL" id="WMBE01000001">
    <property type="protein sequence ID" value="MDG0865705.1"/>
    <property type="molecule type" value="Genomic_DNA"/>
</dbReference>
<name>A0AAJ5ZDQ2_9CHLR</name>
<dbReference type="InterPro" id="IPR011961">
    <property type="entry name" value="RimM"/>
</dbReference>
<dbReference type="NCBIfam" id="TIGR02273">
    <property type="entry name" value="16S_RimM"/>
    <property type="match status" value="1"/>
</dbReference>
<evidence type="ECO:0000256" key="4">
    <source>
        <dbReference type="ARBA" id="ARBA00023186"/>
    </source>
</evidence>
<dbReference type="Pfam" id="PF01782">
    <property type="entry name" value="RimM"/>
    <property type="match status" value="1"/>
</dbReference>
<gene>
    <name evidence="5 9" type="primary">rimM</name>
    <name evidence="8" type="ORF">GKO46_01275</name>
    <name evidence="9" type="ORF">GKO48_07950</name>
</gene>
<dbReference type="RefSeq" id="WP_342823372.1">
    <property type="nucleotide sequence ID" value="NZ_CP046146.1"/>
</dbReference>
<dbReference type="PANTHER" id="PTHR33692">
    <property type="entry name" value="RIBOSOME MATURATION FACTOR RIMM"/>
    <property type="match status" value="1"/>
</dbReference>
<dbReference type="GO" id="GO:0005840">
    <property type="term" value="C:ribosome"/>
    <property type="evidence" value="ECO:0007669"/>
    <property type="project" value="InterPro"/>
</dbReference>
<comment type="subcellular location">
    <subcellularLocation>
        <location evidence="5">Cytoplasm</location>
    </subcellularLocation>
</comment>
<evidence type="ECO:0000256" key="2">
    <source>
        <dbReference type="ARBA" id="ARBA00022517"/>
    </source>
</evidence>
<dbReference type="InterPro" id="IPR011033">
    <property type="entry name" value="PRC_barrel-like_sf"/>
</dbReference>
<evidence type="ECO:0000313" key="9">
    <source>
        <dbReference type="EMBL" id="WFG39552.1"/>
    </source>
</evidence>
<dbReference type="Proteomes" id="UP001219901">
    <property type="component" value="Chromosome"/>
</dbReference>
<keyword evidence="4 5" id="KW-0143">Chaperone</keyword>
<dbReference type="PANTHER" id="PTHR33692:SF1">
    <property type="entry name" value="RIBOSOME MATURATION FACTOR RIMM"/>
    <property type="match status" value="1"/>
</dbReference>
<dbReference type="GO" id="GO:0005737">
    <property type="term" value="C:cytoplasm"/>
    <property type="evidence" value="ECO:0007669"/>
    <property type="project" value="UniProtKB-SubCell"/>
</dbReference>
<dbReference type="Pfam" id="PF24986">
    <property type="entry name" value="PRC_RimM"/>
    <property type="match status" value="1"/>
</dbReference>
<evidence type="ECO:0000259" key="7">
    <source>
        <dbReference type="Pfam" id="PF24986"/>
    </source>
</evidence>
<dbReference type="SUPFAM" id="SSF50447">
    <property type="entry name" value="Translation proteins"/>
    <property type="match status" value="1"/>
</dbReference>